<proteinExistence type="predicted"/>
<sequence length="62" mass="6542">MGDCMTGWNLISPEDCIGDALTVKIMAAANGSFLAPLMPLEIGEEVVVNGCMALISLLFLKI</sequence>
<evidence type="ECO:0000313" key="2">
    <source>
        <dbReference type="Proteomes" id="UP000242715"/>
    </source>
</evidence>
<dbReference type="AlphaFoldDB" id="A0A2Z6NJL8"/>
<evidence type="ECO:0000313" key="1">
    <source>
        <dbReference type="EMBL" id="GAU36125.1"/>
    </source>
</evidence>
<dbReference type="Proteomes" id="UP000242715">
    <property type="component" value="Unassembled WGS sequence"/>
</dbReference>
<organism evidence="1 2">
    <name type="scientific">Trifolium subterraneum</name>
    <name type="common">Subterranean clover</name>
    <dbReference type="NCBI Taxonomy" id="3900"/>
    <lineage>
        <taxon>Eukaryota</taxon>
        <taxon>Viridiplantae</taxon>
        <taxon>Streptophyta</taxon>
        <taxon>Embryophyta</taxon>
        <taxon>Tracheophyta</taxon>
        <taxon>Spermatophyta</taxon>
        <taxon>Magnoliopsida</taxon>
        <taxon>eudicotyledons</taxon>
        <taxon>Gunneridae</taxon>
        <taxon>Pentapetalae</taxon>
        <taxon>rosids</taxon>
        <taxon>fabids</taxon>
        <taxon>Fabales</taxon>
        <taxon>Fabaceae</taxon>
        <taxon>Papilionoideae</taxon>
        <taxon>50 kb inversion clade</taxon>
        <taxon>NPAAA clade</taxon>
        <taxon>Hologalegina</taxon>
        <taxon>IRL clade</taxon>
        <taxon>Trifolieae</taxon>
        <taxon>Trifolium</taxon>
    </lineage>
</organism>
<accession>A0A2Z6NJL8</accession>
<name>A0A2Z6NJL8_TRISU</name>
<gene>
    <name evidence="1" type="ORF">TSUD_292850</name>
</gene>
<reference evidence="2" key="1">
    <citation type="journal article" date="2017" name="Front. Plant Sci.">
        <title>Climate Clever Clovers: New Paradigm to Reduce the Environmental Footprint of Ruminants by Breeding Low Methanogenic Forages Utilizing Haplotype Variation.</title>
        <authorList>
            <person name="Kaur P."/>
            <person name="Appels R."/>
            <person name="Bayer P.E."/>
            <person name="Keeble-Gagnere G."/>
            <person name="Wang J."/>
            <person name="Hirakawa H."/>
            <person name="Shirasawa K."/>
            <person name="Vercoe P."/>
            <person name="Stefanova K."/>
            <person name="Durmic Z."/>
            <person name="Nichols P."/>
            <person name="Revell C."/>
            <person name="Isobe S.N."/>
            <person name="Edwards D."/>
            <person name="Erskine W."/>
        </authorList>
    </citation>
    <scope>NUCLEOTIDE SEQUENCE [LARGE SCALE GENOMIC DNA]</scope>
    <source>
        <strain evidence="2">cv. Daliak</strain>
    </source>
</reference>
<protein>
    <submittedName>
        <fullName evidence="1">Uncharacterized protein</fullName>
    </submittedName>
</protein>
<dbReference type="EMBL" id="DF973618">
    <property type="protein sequence ID" value="GAU36125.1"/>
    <property type="molecule type" value="Genomic_DNA"/>
</dbReference>
<keyword evidence="2" id="KW-1185">Reference proteome</keyword>